<reference evidence="2 3" key="1">
    <citation type="submission" date="2017-11" db="EMBL/GenBank/DDBJ databases">
        <title>De novo assembly and phasing of dikaryotic genomes from two isolates of Puccinia coronata f. sp. avenae, the causal agent of oat crown rust.</title>
        <authorList>
            <person name="Miller M.E."/>
            <person name="Zhang Y."/>
            <person name="Omidvar V."/>
            <person name="Sperschneider J."/>
            <person name="Schwessinger B."/>
            <person name="Raley C."/>
            <person name="Palmer J.M."/>
            <person name="Garnica D."/>
            <person name="Upadhyaya N."/>
            <person name="Rathjen J."/>
            <person name="Taylor J.M."/>
            <person name="Park R.F."/>
            <person name="Dodds P.N."/>
            <person name="Hirsch C.D."/>
            <person name="Kianian S.F."/>
            <person name="Figueroa M."/>
        </authorList>
    </citation>
    <scope>NUCLEOTIDE SEQUENCE [LARGE SCALE GENOMIC DNA]</scope>
    <source>
        <strain evidence="2">12NC29</strain>
    </source>
</reference>
<gene>
    <name evidence="2" type="ORF">PCANC_26634</name>
</gene>
<dbReference type="EMBL" id="PGCJ01000555">
    <property type="protein sequence ID" value="PLW26245.1"/>
    <property type="molecule type" value="Genomic_DNA"/>
</dbReference>
<protein>
    <submittedName>
        <fullName evidence="2">Uncharacterized protein</fullName>
    </submittedName>
</protein>
<keyword evidence="3" id="KW-1185">Reference proteome</keyword>
<name>A0A2N5TL74_9BASI</name>
<comment type="caution">
    <text evidence="2">The sequence shown here is derived from an EMBL/GenBank/DDBJ whole genome shotgun (WGS) entry which is preliminary data.</text>
</comment>
<dbReference type="Proteomes" id="UP000235388">
    <property type="component" value="Unassembled WGS sequence"/>
</dbReference>
<feature type="region of interest" description="Disordered" evidence="1">
    <location>
        <begin position="1"/>
        <end position="46"/>
    </location>
</feature>
<evidence type="ECO:0000313" key="2">
    <source>
        <dbReference type="EMBL" id="PLW26245.1"/>
    </source>
</evidence>
<accession>A0A2N5TL74</accession>
<feature type="compositionally biased region" description="Low complexity" evidence="1">
    <location>
        <begin position="8"/>
        <end position="22"/>
    </location>
</feature>
<sequence>MSSKKRTTSNAKTTNKAANPKTRSNTPLVRDQSTTANPPSSSKHCMVDASSQIRFMDHRLSKMEEQWDSMAVALKNLSMHVANLSTNQGSSSQHKPSP</sequence>
<dbReference type="AlphaFoldDB" id="A0A2N5TL74"/>
<evidence type="ECO:0000313" key="3">
    <source>
        <dbReference type="Proteomes" id="UP000235388"/>
    </source>
</evidence>
<organism evidence="2 3">
    <name type="scientific">Puccinia coronata f. sp. avenae</name>
    <dbReference type="NCBI Taxonomy" id="200324"/>
    <lineage>
        <taxon>Eukaryota</taxon>
        <taxon>Fungi</taxon>
        <taxon>Dikarya</taxon>
        <taxon>Basidiomycota</taxon>
        <taxon>Pucciniomycotina</taxon>
        <taxon>Pucciniomycetes</taxon>
        <taxon>Pucciniales</taxon>
        <taxon>Pucciniaceae</taxon>
        <taxon>Puccinia</taxon>
    </lineage>
</organism>
<evidence type="ECO:0000256" key="1">
    <source>
        <dbReference type="SAM" id="MobiDB-lite"/>
    </source>
</evidence>
<proteinExistence type="predicted"/>
<feature type="compositionally biased region" description="Polar residues" evidence="1">
    <location>
        <begin position="23"/>
        <end position="46"/>
    </location>
</feature>